<accession>A0A7W8J577</accession>
<organism evidence="2 3">
    <name type="scientific">Tunturiibacter lichenicola</name>
    <dbReference type="NCBI Taxonomy" id="2051959"/>
    <lineage>
        <taxon>Bacteria</taxon>
        <taxon>Pseudomonadati</taxon>
        <taxon>Acidobacteriota</taxon>
        <taxon>Terriglobia</taxon>
        <taxon>Terriglobales</taxon>
        <taxon>Acidobacteriaceae</taxon>
        <taxon>Tunturiibacter</taxon>
    </lineage>
</organism>
<gene>
    <name evidence="2" type="ORF">HDF10_000695</name>
</gene>
<comment type="caution">
    <text evidence="2">The sequence shown here is derived from an EMBL/GenBank/DDBJ whole genome shotgun (WGS) entry which is preliminary data.</text>
</comment>
<evidence type="ECO:0000313" key="3">
    <source>
        <dbReference type="Proteomes" id="UP000569092"/>
    </source>
</evidence>
<evidence type="ECO:0000313" key="2">
    <source>
        <dbReference type="EMBL" id="MBB5342745.1"/>
    </source>
</evidence>
<proteinExistence type="predicted"/>
<feature type="domain" description="DUF374" evidence="1">
    <location>
        <begin position="65"/>
        <end position="133"/>
    </location>
</feature>
<reference evidence="2 3" key="1">
    <citation type="submission" date="2020-08" db="EMBL/GenBank/DDBJ databases">
        <title>Genomic Encyclopedia of Type Strains, Phase IV (KMG-V): Genome sequencing to study the core and pangenomes of soil and plant-associated prokaryotes.</title>
        <authorList>
            <person name="Whitman W."/>
        </authorList>
    </citation>
    <scope>NUCLEOTIDE SEQUENCE [LARGE SCALE GENOMIC DNA]</scope>
    <source>
        <strain evidence="2 3">M8US30</strain>
    </source>
</reference>
<dbReference type="Proteomes" id="UP000569092">
    <property type="component" value="Unassembled WGS sequence"/>
</dbReference>
<dbReference type="EMBL" id="JACHDZ010000001">
    <property type="protein sequence ID" value="MBB5342745.1"/>
    <property type="molecule type" value="Genomic_DNA"/>
</dbReference>
<name>A0A7W8J577_9BACT</name>
<dbReference type="Pfam" id="PF04028">
    <property type="entry name" value="DUF374"/>
    <property type="match status" value="1"/>
</dbReference>
<evidence type="ECO:0000259" key="1">
    <source>
        <dbReference type="Pfam" id="PF04028"/>
    </source>
</evidence>
<dbReference type="InterPro" id="IPR007172">
    <property type="entry name" value="DUF374"/>
</dbReference>
<sequence>MASTYTLKQRLALAIVPRLASATIRLLGMTLRFEDVRDPGAPLGFDAPPPAVYAFWHRCLLTSAWHFRNHDIAILISPSFDGELIARTVERLGYMAIRGSSSRSGSLGLRNMHKAYLDGHYCAITADGPRGPAMVAKPGVTQLAQLADSRVGTFYVLPERAWQLRSWDRFFIPKPFSRVFIGWPLLTTANEEAVQAALDRAVELAESRISNPGKNRKKS</sequence>
<protein>
    <recommendedName>
        <fullName evidence="1">DUF374 domain-containing protein</fullName>
    </recommendedName>
</protein>
<dbReference type="AlphaFoldDB" id="A0A7W8J577"/>